<proteinExistence type="predicted"/>
<dbReference type="EMBL" id="BK032802">
    <property type="protein sequence ID" value="DAF61038.1"/>
    <property type="molecule type" value="Genomic_DNA"/>
</dbReference>
<protein>
    <submittedName>
        <fullName evidence="1">Major capsid protein</fullName>
    </submittedName>
</protein>
<accession>A0A8S5TCQ2</accession>
<name>A0A8S5TCQ2_9VIRU</name>
<reference evidence="1" key="1">
    <citation type="journal article" date="2021" name="Proc. Natl. Acad. Sci. U.S.A.">
        <title>A Catalog of Tens of Thousands of Viruses from Human Metagenomes Reveals Hidden Associations with Chronic Diseases.</title>
        <authorList>
            <person name="Tisza M.J."/>
            <person name="Buck C.B."/>
        </authorList>
    </citation>
    <scope>NUCLEOTIDE SEQUENCE</scope>
    <source>
        <strain evidence="1">Ctesc4</strain>
    </source>
</reference>
<organism evidence="1">
    <name type="scientific">Phage sp. ctesc4</name>
    <dbReference type="NCBI Taxonomy" id="2828008"/>
    <lineage>
        <taxon>Viruses</taxon>
    </lineage>
</organism>
<sequence length="353" mass="38658">MPITENEFVKFSKKAADLSVRLMEREMVTSKAFTRIGFDDFKGSVNDTANIVVPGILPAHEYAFRNNRAAELEIDTYRETKIPVTLGTHVYSRVQLTDEQFEFDLNSPGWQSLLQTQMTGIANYLDAKCAAQLSAGEYAVTLGVKNPNDILRSIAMARHVLNKTRAPMKNRILLVGTDFDAALQMDETFNRSTGIGENGASSAIREATIGRIKGFDVVVSQDIKPGEAYALSDGAFVMAQAAPRRPDDVGAAGTAALDGFALRWMRQYNPSRLYDESVVDAWAGWAQVKDPVYFEKNGQWTQSTDKYAIRAVKLTMGDTAADSFFATGSDKDAVATGLGLKARPKSLVEKANA</sequence>
<evidence type="ECO:0000313" key="1">
    <source>
        <dbReference type="EMBL" id="DAF61038.1"/>
    </source>
</evidence>